<comment type="caution">
    <text evidence="1">The sequence shown here is derived from an EMBL/GenBank/DDBJ whole genome shotgun (WGS) entry which is preliminary data.</text>
</comment>
<accession>A0AAV4QQ06</accession>
<protein>
    <submittedName>
        <fullName evidence="1">Uncharacterized protein</fullName>
    </submittedName>
</protein>
<keyword evidence="2" id="KW-1185">Reference proteome</keyword>
<evidence type="ECO:0000313" key="2">
    <source>
        <dbReference type="Proteomes" id="UP001054945"/>
    </source>
</evidence>
<dbReference type="EMBL" id="BPLR01006579">
    <property type="protein sequence ID" value="GIY10919.1"/>
    <property type="molecule type" value="Genomic_DNA"/>
</dbReference>
<dbReference type="Proteomes" id="UP001054945">
    <property type="component" value="Unassembled WGS sequence"/>
</dbReference>
<name>A0AAV4QQ06_CAEEX</name>
<gene>
    <name evidence="1" type="ORF">CEXT_12321</name>
</gene>
<reference evidence="1 2" key="1">
    <citation type="submission" date="2021-06" db="EMBL/GenBank/DDBJ databases">
        <title>Caerostris extrusa draft genome.</title>
        <authorList>
            <person name="Kono N."/>
            <person name="Arakawa K."/>
        </authorList>
    </citation>
    <scope>NUCLEOTIDE SEQUENCE [LARGE SCALE GENOMIC DNA]</scope>
</reference>
<organism evidence="1 2">
    <name type="scientific">Caerostris extrusa</name>
    <name type="common">Bark spider</name>
    <name type="synonym">Caerostris bankana</name>
    <dbReference type="NCBI Taxonomy" id="172846"/>
    <lineage>
        <taxon>Eukaryota</taxon>
        <taxon>Metazoa</taxon>
        <taxon>Ecdysozoa</taxon>
        <taxon>Arthropoda</taxon>
        <taxon>Chelicerata</taxon>
        <taxon>Arachnida</taxon>
        <taxon>Araneae</taxon>
        <taxon>Araneomorphae</taxon>
        <taxon>Entelegynae</taxon>
        <taxon>Araneoidea</taxon>
        <taxon>Araneidae</taxon>
        <taxon>Caerostris</taxon>
    </lineage>
</organism>
<evidence type="ECO:0000313" key="1">
    <source>
        <dbReference type="EMBL" id="GIY10919.1"/>
    </source>
</evidence>
<dbReference type="AlphaFoldDB" id="A0AAV4QQ06"/>
<proteinExistence type="predicted"/>
<sequence length="121" mass="13781">MDEQITFTQNRDVNNSRVHYNGIYNGYCHPNTVKQLPIVVGWHLHTSRYGNHSRPSNCNLGDSESVLFHFPERRSMHLKGVQAADNKKKLAFSHGTCIIVTIAHTFVPPIKDLGASKRRKK</sequence>